<reference evidence="2" key="1">
    <citation type="submission" date="2023-10" db="EMBL/GenBank/DDBJ databases">
        <authorList>
            <person name="Chen Y."/>
            <person name="Shah S."/>
            <person name="Dougan E. K."/>
            <person name="Thang M."/>
            <person name="Chan C."/>
        </authorList>
    </citation>
    <scope>NUCLEOTIDE SEQUENCE [LARGE SCALE GENOMIC DNA]</scope>
</reference>
<dbReference type="Proteomes" id="UP001189429">
    <property type="component" value="Unassembled WGS sequence"/>
</dbReference>
<organism evidence="2 3">
    <name type="scientific">Prorocentrum cordatum</name>
    <dbReference type="NCBI Taxonomy" id="2364126"/>
    <lineage>
        <taxon>Eukaryota</taxon>
        <taxon>Sar</taxon>
        <taxon>Alveolata</taxon>
        <taxon>Dinophyceae</taxon>
        <taxon>Prorocentrales</taxon>
        <taxon>Prorocentraceae</taxon>
        <taxon>Prorocentrum</taxon>
    </lineage>
</organism>
<evidence type="ECO:0000313" key="3">
    <source>
        <dbReference type="Proteomes" id="UP001189429"/>
    </source>
</evidence>
<evidence type="ECO:0000256" key="1">
    <source>
        <dbReference type="SAM" id="Phobius"/>
    </source>
</evidence>
<keyword evidence="1" id="KW-0812">Transmembrane</keyword>
<keyword evidence="3" id="KW-1185">Reference proteome</keyword>
<keyword evidence="1" id="KW-1133">Transmembrane helix</keyword>
<comment type="caution">
    <text evidence="2">The sequence shown here is derived from an EMBL/GenBank/DDBJ whole genome shotgun (WGS) entry which is preliminary data.</text>
</comment>
<evidence type="ECO:0000313" key="2">
    <source>
        <dbReference type="EMBL" id="CAK0825582.1"/>
    </source>
</evidence>
<proteinExistence type="predicted"/>
<protein>
    <submittedName>
        <fullName evidence="2">Uncharacterized protein</fullName>
    </submittedName>
</protein>
<dbReference type="EMBL" id="CAUYUJ010009002">
    <property type="protein sequence ID" value="CAK0825582.1"/>
    <property type="molecule type" value="Genomic_DNA"/>
</dbReference>
<keyword evidence="1" id="KW-0472">Membrane</keyword>
<gene>
    <name evidence="2" type="ORF">PCOR1329_LOCUS25679</name>
</gene>
<accession>A0ABN9S3T8</accession>
<feature type="transmembrane region" description="Helical" evidence="1">
    <location>
        <begin position="115"/>
        <end position="137"/>
    </location>
</feature>
<feature type="transmembrane region" description="Helical" evidence="1">
    <location>
        <begin position="37"/>
        <end position="59"/>
    </location>
</feature>
<name>A0ABN9S3T8_9DINO</name>
<feature type="transmembrane region" description="Helical" evidence="1">
    <location>
        <begin position="6"/>
        <end position="25"/>
    </location>
</feature>
<sequence>MGRARAFALTLAFAVDLIAALYVLLSGGTATGLGTARVVAAALFFGRVVGVALLSVLAVRVTRAPAVPAASGSGGSAVLGAPSETNRPARAPLLEDSGGQGGGLGVEPALGDDTAVLLFLFLLHLLVLSLLLLPLLVHPWPWLC</sequence>